<dbReference type="GO" id="GO:0008360">
    <property type="term" value="P:regulation of cell shape"/>
    <property type="evidence" value="ECO:0007669"/>
    <property type="project" value="UniProtKB-KW"/>
</dbReference>
<dbReference type="PANTHER" id="PTHR34138:SF1">
    <property type="entry name" value="CELL SHAPE-DETERMINING PROTEIN MREC"/>
    <property type="match status" value="1"/>
</dbReference>
<feature type="coiled-coil region" evidence="5">
    <location>
        <begin position="54"/>
        <end position="81"/>
    </location>
</feature>
<dbReference type="OrthoDB" id="9792313at2"/>
<evidence type="ECO:0000313" key="7">
    <source>
        <dbReference type="EMBL" id="APB34222.1"/>
    </source>
</evidence>
<organism evidence="7 8">
    <name type="scientific">Gloeomargarita lithophora Alchichica-D10</name>
    <dbReference type="NCBI Taxonomy" id="1188229"/>
    <lineage>
        <taxon>Bacteria</taxon>
        <taxon>Bacillati</taxon>
        <taxon>Cyanobacteriota</taxon>
        <taxon>Cyanophyceae</taxon>
        <taxon>Gloeomargaritales</taxon>
        <taxon>Gloeomargaritaceae</taxon>
        <taxon>Gloeomargarita</taxon>
    </lineage>
</organism>
<dbReference type="InterPro" id="IPR042177">
    <property type="entry name" value="Cell/Rod_1"/>
</dbReference>
<dbReference type="Gene3D" id="2.40.10.350">
    <property type="entry name" value="Rod shape-determining protein MreC, domain 2"/>
    <property type="match status" value="1"/>
</dbReference>
<comment type="similarity">
    <text evidence="1">Belongs to the MreC family.</text>
</comment>
<dbReference type="NCBIfam" id="TIGR00219">
    <property type="entry name" value="mreC"/>
    <property type="match status" value="1"/>
</dbReference>
<accession>A0A1J0AE48</accession>
<dbReference type="CDD" id="cd14686">
    <property type="entry name" value="bZIP"/>
    <property type="match status" value="1"/>
</dbReference>
<keyword evidence="3" id="KW-0133">Cell shape</keyword>
<dbReference type="AlphaFoldDB" id="A0A1J0AE48"/>
<dbReference type="PANTHER" id="PTHR34138">
    <property type="entry name" value="CELL SHAPE-DETERMINING PROTEIN MREC"/>
    <property type="match status" value="1"/>
</dbReference>
<dbReference type="STRING" id="1188229.GlitD10_1896"/>
<dbReference type="RefSeq" id="WP_071454698.1">
    <property type="nucleotide sequence ID" value="NZ_CP017675.1"/>
</dbReference>
<keyword evidence="8" id="KW-1185">Reference proteome</keyword>
<dbReference type="InterPro" id="IPR042175">
    <property type="entry name" value="Cell/Rod_MreC_2"/>
</dbReference>
<dbReference type="Proteomes" id="UP000180235">
    <property type="component" value="Chromosome"/>
</dbReference>
<dbReference type="Gene3D" id="2.40.10.340">
    <property type="entry name" value="Rod shape-determining protein MreC, domain 1"/>
    <property type="match status" value="1"/>
</dbReference>
<dbReference type="InterPro" id="IPR007221">
    <property type="entry name" value="MreC"/>
</dbReference>
<feature type="domain" description="Rod shape-determining protein MreC beta-barrel core" evidence="6">
    <location>
        <begin position="97"/>
        <end position="240"/>
    </location>
</feature>
<evidence type="ECO:0000259" key="6">
    <source>
        <dbReference type="Pfam" id="PF04085"/>
    </source>
</evidence>
<dbReference type="GO" id="GO:0005886">
    <property type="term" value="C:plasma membrane"/>
    <property type="evidence" value="ECO:0007669"/>
    <property type="project" value="TreeGrafter"/>
</dbReference>
<keyword evidence="5" id="KW-0175">Coiled coil</keyword>
<evidence type="ECO:0000256" key="1">
    <source>
        <dbReference type="ARBA" id="ARBA00009369"/>
    </source>
</evidence>
<evidence type="ECO:0000256" key="3">
    <source>
        <dbReference type="ARBA" id="ARBA00022960"/>
    </source>
</evidence>
<sequence>MTRFEFLHRWWQRYTPQILGGVGVVSLAVYLQTSQAWVLREMYRGLQGRQVPDTRLTDARVQELETQVQELQTQNRQLQTLLNYQQKMPLATVATTVVGRSPGHWWQQIWVGEGSSKGMTPGTVVLAPGGLVGRVLDVTPHTSRVLLVTDPSSKVGVMVNRSRAMGILVGQGTGQVVLEFFDKNPDVKPGDTIVTSPFSTIFPAGIGVGKIESIDWRAMPAPQATVQLYAPVERLEWVLLHSYGAKPALLAP</sequence>
<name>A0A1J0AE48_9CYAN</name>
<dbReference type="Pfam" id="PF04085">
    <property type="entry name" value="MreC"/>
    <property type="match status" value="1"/>
</dbReference>
<evidence type="ECO:0000256" key="5">
    <source>
        <dbReference type="SAM" id="Coils"/>
    </source>
</evidence>
<dbReference type="InterPro" id="IPR055342">
    <property type="entry name" value="MreC_beta-barrel_core"/>
</dbReference>
<evidence type="ECO:0000256" key="4">
    <source>
        <dbReference type="ARBA" id="ARBA00032089"/>
    </source>
</evidence>
<gene>
    <name evidence="7" type="primary">mreC</name>
    <name evidence="7" type="ORF">GlitD10_1896</name>
</gene>
<evidence type="ECO:0000313" key="8">
    <source>
        <dbReference type="Proteomes" id="UP000180235"/>
    </source>
</evidence>
<evidence type="ECO:0000256" key="2">
    <source>
        <dbReference type="ARBA" id="ARBA00013855"/>
    </source>
</evidence>
<proteinExistence type="inferred from homology"/>
<protein>
    <recommendedName>
        <fullName evidence="2">Cell shape-determining protein MreC</fullName>
    </recommendedName>
    <alternativeName>
        <fullName evidence="4">Cell shape protein MreC</fullName>
    </alternativeName>
</protein>
<dbReference type="EMBL" id="CP017675">
    <property type="protein sequence ID" value="APB34222.1"/>
    <property type="molecule type" value="Genomic_DNA"/>
</dbReference>
<reference evidence="7 8" key="1">
    <citation type="submission" date="2016-10" db="EMBL/GenBank/DDBJ databases">
        <title>Description of Gloeomargarita lithophora gen. nov., sp. nov., a thylakoid-bearing basal-branching cyanobacterium with intracellular carbonates, and proposal for Gloeomargaritales ord. nov.</title>
        <authorList>
            <person name="Moreira D."/>
            <person name="Tavera R."/>
            <person name="Benzerara K."/>
            <person name="Skouri-Panet F."/>
            <person name="Couradeau E."/>
            <person name="Gerard E."/>
            <person name="Loussert C."/>
            <person name="Novelo E."/>
            <person name="Zivanovic Y."/>
            <person name="Lopez-Garcia P."/>
        </authorList>
    </citation>
    <scope>NUCLEOTIDE SEQUENCE [LARGE SCALE GENOMIC DNA]</scope>
    <source>
        <strain evidence="7 8">D10</strain>
    </source>
</reference>
<dbReference type="KEGG" id="glt:GlitD10_1896"/>